<keyword evidence="3" id="KW-0804">Transcription</keyword>
<dbReference type="PANTHER" id="PTHR47506">
    <property type="entry name" value="TRANSCRIPTIONAL REGULATORY PROTEIN"/>
    <property type="match status" value="1"/>
</dbReference>
<keyword evidence="1" id="KW-0805">Transcription regulation</keyword>
<feature type="DNA-binding region" description="H-T-H motif" evidence="4">
    <location>
        <begin position="32"/>
        <end position="51"/>
    </location>
</feature>
<reference evidence="7" key="1">
    <citation type="journal article" date="2014" name="Int. J. Syst. Evol. Microbiol.">
        <title>Complete genome of a new Firmicutes species belonging to the dominant human colonic microbiota ('Ruminococcus bicirculans') reveals two chromosomes and a selective capacity to utilize plant glucans.</title>
        <authorList>
            <consortium name="NISC Comparative Sequencing Program"/>
            <person name="Wegmann U."/>
            <person name="Louis P."/>
            <person name="Goesmann A."/>
            <person name="Henrissat B."/>
            <person name="Duncan S.H."/>
            <person name="Flint H.J."/>
        </authorList>
    </citation>
    <scope>NUCLEOTIDE SEQUENCE</scope>
    <source>
        <strain evidence="7">VKM B-1499</strain>
    </source>
</reference>
<dbReference type="SUPFAM" id="SSF48498">
    <property type="entry name" value="Tetracyclin repressor-like, C-terminal domain"/>
    <property type="match status" value="1"/>
</dbReference>
<dbReference type="InterPro" id="IPR001647">
    <property type="entry name" value="HTH_TetR"/>
</dbReference>
<evidence type="ECO:0000313" key="8">
    <source>
        <dbReference type="Proteomes" id="UP001143509"/>
    </source>
</evidence>
<evidence type="ECO:0000256" key="5">
    <source>
        <dbReference type="SAM" id="MobiDB-lite"/>
    </source>
</evidence>
<evidence type="ECO:0000313" key="7">
    <source>
        <dbReference type="EMBL" id="GLK49996.1"/>
    </source>
</evidence>
<dbReference type="InterPro" id="IPR023772">
    <property type="entry name" value="DNA-bd_HTH_TetR-type_CS"/>
</dbReference>
<reference evidence="7" key="2">
    <citation type="submission" date="2023-01" db="EMBL/GenBank/DDBJ databases">
        <authorList>
            <person name="Sun Q."/>
            <person name="Evtushenko L."/>
        </authorList>
    </citation>
    <scope>NUCLEOTIDE SEQUENCE</scope>
    <source>
        <strain evidence="7">VKM B-1499</strain>
    </source>
</reference>
<dbReference type="Gene3D" id="1.10.357.10">
    <property type="entry name" value="Tetracycline Repressor, domain 2"/>
    <property type="match status" value="1"/>
</dbReference>
<dbReference type="Gene3D" id="1.10.10.60">
    <property type="entry name" value="Homeodomain-like"/>
    <property type="match status" value="1"/>
</dbReference>
<dbReference type="Pfam" id="PF00440">
    <property type="entry name" value="TetR_N"/>
    <property type="match status" value="1"/>
</dbReference>
<evidence type="ECO:0000256" key="4">
    <source>
        <dbReference type="PROSITE-ProRule" id="PRU00335"/>
    </source>
</evidence>
<sequence length="197" mass="21010">MRVTREQMQANRTRILDAAGSLFREKGFDAVSVAEVMKAAGLTHGGFYGHFESKDDLIAKTIAHIFAAGAQGPDDLTTFLDAYLSPLHRDSIAKGCPTAALVADVRRQTPAARVAMTAGFNAQIDRITSAVAQTESCHARRAAIGAWAALVGAIVLARTTDDPALSDEILKETRDWISNRTTEPQTDGDTALAPSEA</sequence>
<dbReference type="RefSeq" id="WP_271166163.1">
    <property type="nucleotide sequence ID" value="NZ_BSFD01000011.1"/>
</dbReference>
<proteinExistence type="predicted"/>
<dbReference type="Pfam" id="PF16925">
    <property type="entry name" value="TetR_C_13"/>
    <property type="match status" value="1"/>
</dbReference>
<feature type="domain" description="HTH tetR-type" evidence="6">
    <location>
        <begin position="9"/>
        <end position="69"/>
    </location>
</feature>
<evidence type="ECO:0000256" key="3">
    <source>
        <dbReference type="ARBA" id="ARBA00023163"/>
    </source>
</evidence>
<evidence type="ECO:0000256" key="1">
    <source>
        <dbReference type="ARBA" id="ARBA00023015"/>
    </source>
</evidence>
<evidence type="ECO:0000256" key="2">
    <source>
        <dbReference type="ARBA" id="ARBA00023125"/>
    </source>
</evidence>
<dbReference type="InterPro" id="IPR011075">
    <property type="entry name" value="TetR_C"/>
</dbReference>
<feature type="compositionally biased region" description="Polar residues" evidence="5">
    <location>
        <begin position="178"/>
        <end position="188"/>
    </location>
</feature>
<dbReference type="EMBL" id="BSFD01000011">
    <property type="protein sequence ID" value="GLK49996.1"/>
    <property type="molecule type" value="Genomic_DNA"/>
</dbReference>
<dbReference type="InterPro" id="IPR009057">
    <property type="entry name" value="Homeodomain-like_sf"/>
</dbReference>
<dbReference type="PRINTS" id="PR00455">
    <property type="entry name" value="HTHTETR"/>
</dbReference>
<accession>A0ABQ5TCD4</accession>
<dbReference type="PROSITE" id="PS50977">
    <property type="entry name" value="HTH_TETR_2"/>
    <property type="match status" value="1"/>
</dbReference>
<comment type="caution">
    <text evidence="7">The sequence shown here is derived from an EMBL/GenBank/DDBJ whole genome shotgun (WGS) entry which is preliminary data.</text>
</comment>
<protein>
    <submittedName>
        <fullName evidence="7">TetR family transcriptional regulator</fullName>
    </submittedName>
</protein>
<dbReference type="Proteomes" id="UP001143509">
    <property type="component" value="Unassembled WGS sequence"/>
</dbReference>
<dbReference type="SUPFAM" id="SSF46689">
    <property type="entry name" value="Homeodomain-like"/>
    <property type="match status" value="1"/>
</dbReference>
<dbReference type="PANTHER" id="PTHR47506:SF7">
    <property type="entry name" value="TRANSCRIPTIONAL REGULATORY PROTEIN"/>
    <property type="match status" value="1"/>
</dbReference>
<gene>
    <name evidence="7" type="ORF">GCM10017620_29700</name>
</gene>
<keyword evidence="2 4" id="KW-0238">DNA-binding</keyword>
<organism evidence="7 8">
    <name type="scientific">Brevundimonas intermedia</name>
    <dbReference type="NCBI Taxonomy" id="74315"/>
    <lineage>
        <taxon>Bacteria</taxon>
        <taxon>Pseudomonadati</taxon>
        <taxon>Pseudomonadota</taxon>
        <taxon>Alphaproteobacteria</taxon>
        <taxon>Caulobacterales</taxon>
        <taxon>Caulobacteraceae</taxon>
        <taxon>Brevundimonas</taxon>
    </lineage>
</organism>
<feature type="region of interest" description="Disordered" evidence="5">
    <location>
        <begin position="176"/>
        <end position="197"/>
    </location>
</feature>
<evidence type="ECO:0000259" key="6">
    <source>
        <dbReference type="PROSITE" id="PS50977"/>
    </source>
</evidence>
<keyword evidence="8" id="KW-1185">Reference proteome</keyword>
<dbReference type="InterPro" id="IPR036271">
    <property type="entry name" value="Tet_transcr_reg_TetR-rel_C_sf"/>
</dbReference>
<dbReference type="PROSITE" id="PS01081">
    <property type="entry name" value="HTH_TETR_1"/>
    <property type="match status" value="1"/>
</dbReference>
<name>A0ABQ5TCD4_9CAUL</name>